<feature type="region of interest" description="Disordered" evidence="7">
    <location>
        <begin position="485"/>
        <end position="632"/>
    </location>
</feature>
<accession>A0A9D4HH50</accession>
<reference evidence="9" key="2">
    <citation type="submission" date="2020-11" db="EMBL/GenBank/DDBJ databases">
        <authorList>
            <person name="McCartney M.A."/>
            <person name="Auch B."/>
            <person name="Kono T."/>
            <person name="Mallez S."/>
            <person name="Becker A."/>
            <person name="Gohl D.M."/>
            <person name="Silverstein K.A.T."/>
            <person name="Koren S."/>
            <person name="Bechman K.B."/>
            <person name="Herman A."/>
            <person name="Abrahante J.E."/>
            <person name="Garbe J."/>
        </authorList>
    </citation>
    <scope>NUCLEOTIDE SEQUENCE</scope>
    <source>
        <strain evidence="9">Duluth1</strain>
        <tissue evidence="9">Whole animal</tissue>
    </source>
</reference>
<evidence type="ECO:0000256" key="7">
    <source>
        <dbReference type="SAM" id="MobiDB-lite"/>
    </source>
</evidence>
<feature type="region of interest" description="Disordered" evidence="7">
    <location>
        <begin position="169"/>
        <end position="194"/>
    </location>
</feature>
<feature type="compositionally biased region" description="Basic and acidic residues" evidence="7">
    <location>
        <begin position="180"/>
        <end position="194"/>
    </location>
</feature>
<dbReference type="InterPro" id="IPR028745">
    <property type="entry name" value="AKAP9/Pericentrin"/>
</dbReference>
<dbReference type="EMBL" id="JAIWYP010000013">
    <property type="protein sequence ID" value="KAH3717259.1"/>
    <property type="molecule type" value="Genomic_DNA"/>
</dbReference>
<dbReference type="AlphaFoldDB" id="A0A9D4HH50"/>
<feature type="compositionally biased region" description="Low complexity" evidence="7">
    <location>
        <begin position="577"/>
        <end position="592"/>
    </location>
</feature>
<protein>
    <recommendedName>
        <fullName evidence="8">Pericentrin/AKAP-450 centrosomal targeting domain-containing protein</fullName>
    </recommendedName>
</protein>
<dbReference type="GO" id="GO:0005737">
    <property type="term" value="C:cytoplasm"/>
    <property type="evidence" value="ECO:0007669"/>
    <property type="project" value="UniProtKB-ARBA"/>
</dbReference>
<organism evidence="9 10">
    <name type="scientific">Dreissena polymorpha</name>
    <name type="common">Zebra mussel</name>
    <name type="synonym">Mytilus polymorpha</name>
    <dbReference type="NCBI Taxonomy" id="45954"/>
    <lineage>
        <taxon>Eukaryota</taxon>
        <taxon>Metazoa</taxon>
        <taxon>Spiralia</taxon>
        <taxon>Lophotrochozoa</taxon>
        <taxon>Mollusca</taxon>
        <taxon>Bivalvia</taxon>
        <taxon>Autobranchia</taxon>
        <taxon>Heteroconchia</taxon>
        <taxon>Euheterodonta</taxon>
        <taxon>Imparidentia</taxon>
        <taxon>Neoheterodontei</taxon>
        <taxon>Myida</taxon>
        <taxon>Dreissenoidea</taxon>
        <taxon>Dreissenidae</taxon>
        <taxon>Dreissena</taxon>
    </lineage>
</organism>
<gene>
    <name evidence="9" type="ORF">DPMN_060041</name>
</gene>
<evidence type="ECO:0000256" key="5">
    <source>
        <dbReference type="ARBA" id="ARBA00023212"/>
    </source>
</evidence>
<proteinExistence type="predicted"/>
<dbReference type="GO" id="GO:0007165">
    <property type="term" value="P:signal transduction"/>
    <property type="evidence" value="ECO:0007669"/>
    <property type="project" value="InterPro"/>
</dbReference>
<evidence type="ECO:0000313" key="9">
    <source>
        <dbReference type="EMBL" id="KAH3717259.1"/>
    </source>
</evidence>
<comment type="subcellular location">
    <subcellularLocation>
        <location evidence="1">Cytoplasm</location>
        <location evidence="1">Cytoskeleton</location>
        <location evidence="1">Microtubule organizing center</location>
        <location evidence="1">Centrosome</location>
    </subcellularLocation>
</comment>
<keyword evidence="3" id="KW-0597">Phosphoprotein</keyword>
<comment type="caution">
    <text evidence="9">The sequence shown here is derived from an EMBL/GenBank/DDBJ whole genome shotgun (WGS) entry which is preliminary data.</text>
</comment>
<feature type="domain" description="Pericentrin/AKAP-450 centrosomal targeting" evidence="8">
    <location>
        <begin position="395"/>
        <end position="473"/>
    </location>
</feature>
<evidence type="ECO:0000256" key="4">
    <source>
        <dbReference type="ARBA" id="ARBA00023054"/>
    </source>
</evidence>
<evidence type="ECO:0000256" key="3">
    <source>
        <dbReference type="ARBA" id="ARBA00022553"/>
    </source>
</evidence>
<dbReference type="GO" id="GO:0005813">
    <property type="term" value="C:centrosome"/>
    <property type="evidence" value="ECO:0007669"/>
    <property type="project" value="UniProtKB-SubCell"/>
</dbReference>
<evidence type="ECO:0000313" key="10">
    <source>
        <dbReference type="Proteomes" id="UP000828390"/>
    </source>
</evidence>
<feature type="compositionally biased region" description="Low complexity" evidence="7">
    <location>
        <begin position="547"/>
        <end position="564"/>
    </location>
</feature>
<dbReference type="PANTHER" id="PTHR44981">
    <property type="entry name" value="PERICENTRIN-LIKE PROTEIN, ISOFORM F"/>
    <property type="match status" value="1"/>
</dbReference>
<keyword evidence="10" id="KW-1185">Reference proteome</keyword>
<evidence type="ECO:0000256" key="1">
    <source>
        <dbReference type="ARBA" id="ARBA00004300"/>
    </source>
</evidence>
<feature type="coiled-coil region" evidence="6">
    <location>
        <begin position="289"/>
        <end position="323"/>
    </location>
</feature>
<dbReference type="GO" id="GO:0060090">
    <property type="term" value="F:molecular adaptor activity"/>
    <property type="evidence" value="ECO:0007669"/>
    <property type="project" value="InterPro"/>
</dbReference>
<evidence type="ECO:0000256" key="2">
    <source>
        <dbReference type="ARBA" id="ARBA00022490"/>
    </source>
</evidence>
<feature type="coiled-coil region" evidence="6">
    <location>
        <begin position="1"/>
        <end position="149"/>
    </location>
</feature>
<dbReference type="InterPro" id="IPR019528">
    <property type="entry name" value="PACT_domain"/>
</dbReference>
<dbReference type="Pfam" id="PF10495">
    <property type="entry name" value="PACT_coil_coil"/>
    <property type="match status" value="1"/>
</dbReference>
<name>A0A9D4HH50_DREPO</name>
<sequence>MEDLIMQLDAERANVEDLRSAYQREAATREEMTSERNMLKEHISQERALSDELKTELEKVQRLEAVNKLQKEREQSTRFKSERDQVKSREITLNQDQQTEKAAMRNSVREVEREKEGLRMKLHEQELENQRRSKKIQSLEEQLADSQEHELRTVHELEKLKIDMQTPVSTAEMVSVQTSPRREERTNGHRGPDESEVRERCAVYRSQLESMCQSLHYLVLRCREQLHTVSQSGPRTSDLRDFDALQKSLRDLLGEVKQLQEMEGDFLSHPASSVSERILRHNEELTGFVARMSEEKLELRNTLSRLEEDIWQYRQLNTEYEAKQRSSEATDSQLKAQRAEWAKEKLSLQMVLNSAEREISLLQTDLRVERERRVAAGITETRDNDKIKIQRLYGKYLRAESFRKALIYQKKYLLVLLGGFQDTEETTLAMLSRMGALDSSYRPGSRPRPITKLRGAVRVVIAVQRMKFLVKKWRRATRVGSEVVGGSLDQTNGYVPNAASYSPPRQNSASRIPVTHHRSLSSPPTQSSFRHQSPSRMGGLDSGDFLSPRYDTDSYSSTSYQSPRLQQTLSHVPSTPPTKDYSSTTKYTSPSSGARRKILMSSSIPAPTRVLGGNQVRFSSSNDAGAAGSLGESDDYISRLENLQSRLGSIQNGKRSSLRQAWR</sequence>
<evidence type="ECO:0000256" key="6">
    <source>
        <dbReference type="SAM" id="Coils"/>
    </source>
</evidence>
<reference evidence="9" key="1">
    <citation type="journal article" date="2019" name="bioRxiv">
        <title>The Genome of the Zebra Mussel, Dreissena polymorpha: A Resource for Invasive Species Research.</title>
        <authorList>
            <person name="McCartney M.A."/>
            <person name="Auch B."/>
            <person name="Kono T."/>
            <person name="Mallez S."/>
            <person name="Zhang Y."/>
            <person name="Obille A."/>
            <person name="Becker A."/>
            <person name="Abrahante J.E."/>
            <person name="Garbe J."/>
            <person name="Badalamenti J.P."/>
            <person name="Herman A."/>
            <person name="Mangelson H."/>
            <person name="Liachko I."/>
            <person name="Sullivan S."/>
            <person name="Sone E.D."/>
            <person name="Koren S."/>
            <person name="Silverstein K.A.T."/>
            <person name="Beckman K.B."/>
            <person name="Gohl D.M."/>
        </authorList>
    </citation>
    <scope>NUCLEOTIDE SEQUENCE</scope>
    <source>
        <strain evidence="9">Duluth1</strain>
        <tissue evidence="9">Whole animal</tissue>
    </source>
</reference>
<dbReference type="PANTHER" id="PTHR44981:SF2">
    <property type="entry name" value="PERICENTRIN-LIKE PROTEIN, ISOFORM F"/>
    <property type="match status" value="1"/>
</dbReference>
<keyword evidence="2" id="KW-0963">Cytoplasm</keyword>
<keyword evidence="5" id="KW-0206">Cytoskeleton</keyword>
<dbReference type="Proteomes" id="UP000828390">
    <property type="component" value="Unassembled WGS sequence"/>
</dbReference>
<feature type="compositionally biased region" description="Polar residues" evidence="7">
    <location>
        <begin position="488"/>
        <end position="510"/>
    </location>
</feature>
<evidence type="ECO:0000259" key="8">
    <source>
        <dbReference type="Pfam" id="PF10495"/>
    </source>
</evidence>
<feature type="compositionally biased region" description="Polar residues" evidence="7">
    <location>
        <begin position="520"/>
        <end position="535"/>
    </location>
</feature>
<keyword evidence="4 6" id="KW-0175">Coiled coil</keyword>